<keyword evidence="1" id="KW-0378">Hydrolase</keyword>
<evidence type="ECO:0000256" key="2">
    <source>
        <dbReference type="PIRSR" id="PIRSR605754-1"/>
    </source>
</evidence>
<dbReference type="AlphaFoldDB" id="A0A926I7N1"/>
<gene>
    <name evidence="4" type="ORF">H8710_08405</name>
</gene>
<dbReference type="GO" id="GO:0016787">
    <property type="term" value="F:hydrolase activity"/>
    <property type="evidence" value="ECO:0007669"/>
    <property type="project" value="UniProtKB-KW"/>
</dbReference>
<evidence type="ECO:0000256" key="3">
    <source>
        <dbReference type="SAM" id="Phobius"/>
    </source>
</evidence>
<reference evidence="4" key="1">
    <citation type="submission" date="2020-08" db="EMBL/GenBank/DDBJ databases">
        <title>Genome public.</title>
        <authorList>
            <person name="Liu C."/>
            <person name="Sun Q."/>
        </authorList>
    </citation>
    <scope>NUCLEOTIDE SEQUENCE</scope>
    <source>
        <strain evidence="4">NSJ-33</strain>
    </source>
</reference>
<comment type="caution">
    <text evidence="4">The sequence shown here is derived from an EMBL/GenBank/DDBJ whole genome shotgun (WGS) entry which is preliminary data.</text>
</comment>
<dbReference type="NCBIfam" id="TIGR01076">
    <property type="entry name" value="sortase_fam"/>
    <property type="match status" value="1"/>
</dbReference>
<dbReference type="Gene3D" id="2.40.260.10">
    <property type="entry name" value="Sortase"/>
    <property type="match status" value="1"/>
</dbReference>
<evidence type="ECO:0000313" key="5">
    <source>
        <dbReference type="Proteomes" id="UP000610760"/>
    </source>
</evidence>
<dbReference type="InterPro" id="IPR023365">
    <property type="entry name" value="Sortase_dom-sf"/>
</dbReference>
<keyword evidence="3" id="KW-1133">Transmembrane helix</keyword>
<dbReference type="SUPFAM" id="SSF63817">
    <property type="entry name" value="Sortase"/>
    <property type="match status" value="1"/>
</dbReference>
<organism evidence="4 5">
    <name type="scientific">Fumia xinanensis</name>
    <dbReference type="NCBI Taxonomy" id="2763659"/>
    <lineage>
        <taxon>Bacteria</taxon>
        <taxon>Bacillati</taxon>
        <taxon>Bacillota</taxon>
        <taxon>Clostridia</taxon>
        <taxon>Eubacteriales</taxon>
        <taxon>Oscillospiraceae</taxon>
        <taxon>Fumia</taxon>
    </lineage>
</organism>
<keyword evidence="3" id="KW-0472">Membrane</keyword>
<protein>
    <submittedName>
        <fullName evidence="4">Class D sortase</fullName>
    </submittedName>
</protein>
<accession>A0A926I7N1</accession>
<dbReference type="InterPro" id="IPR041999">
    <property type="entry name" value="Sortase_D_1"/>
</dbReference>
<dbReference type="RefSeq" id="WP_249295041.1">
    <property type="nucleotide sequence ID" value="NZ_JACRSV010000002.1"/>
</dbReference>
<feature type="active site" description="Proton donor/acceptor" evidence="2">
    <location>
        <position position="138"/>
    </location>
</feature>
<proteinExistence type="predicted"/>
<dbReference type="EMBL" id="JACRSV010000002">
    <property type="protein sequence ID" value="MBC8560086.1"/>
    <property type="molecule type" value="Genomic_DNA"/>
</dbReference>
<dbReference type="Pfam" id="PF04203">
    <property type="entry name" value="Sortase"/>
    <property type="match status" value="1"/>
</dbReference>
<feature type="active site" description="Acyl-thioester intermediate" evidence="2">
    <location>
        <position position="196"/>
    </location>
</feature>
<sequence length="225" mass="24961">MSKRVSEKPRRSNRTKFILCPIAFFIVGLVLILIAFMPMLTPMVDVLDLVTLSSPPTFEESAPVEKDFTSGETSGVLNWESLDLPGEGELFGELIIQSAGIDVDLYFGDSPTELRKGVGTYTSAGLPGEGKTILMAAHNNTYFHTLGDAKPGDSIEINTNYGKYVYEMTDSRVAEDTDSTAYDLSAPEENLILYTCYPFDRLGFTSQRYFVYAKYVSGPQWNLPE</sequence>
<dbReference type="Proteomes" id="UP000610760">
    <property type="component" value="Unassembled WGS sequence"/>
</dbReference>
<name>A0A926I7N1_9FIRM</name>
<keyword evidence="5" id="KW-1185">Reference proteome</keyword>
<dbReference type="InterPro" id="IPR005754">
    <property type="entry name" value="Sortase"/>
</dbReference>
<evidence type="ECO:0000313" key="4">
    <source>
        <dbReference type="EMBL" id="MBC8560086.1"/>
    </source>
</evidence>
<dbReference type="CDD" id="cd05828">
    <property type="entry name" value="Sortase_D_1"/>
    <property type="match status" value="1"/>
</dbReference>
<keyword evidence="3" id="KW-0812">Transmembrane</keyword>
<feature type="transmembrane region" description="Helical" evidence="3">
    <location>
        <begin position="21"/>
        <end position="40"/>
    </location>
</feature>
<evidence type="ECO:0000256" key="1">
    <source>
        <dbReference type="ARBA" id="ARBA00022801"/>
    </source>
</evidence>